<sequence length="62" mass="6779">MIGSNEYILALNPEIQEGEVLQGYCNDDNDSEKNGDEHVLASSPLPMSLKFKPSTVVRSSNP</sequence>
<reference evidence="1 2" key="1">
    <citation type="submission" date="2020-02" db="EMBL/GenBank/DDBJ databases">
        <authorList>
            <person name="Ma Q."/>
            <person name="Huang Y."/>
            <person name="Song X."/>
            <person name="Pei D."/>
        </authorList>
    </citation>
    <scope>NUCLEOTIDE SEQUENCE [LARGE SCALE GENOMIC DNA]</scope>
    <source>
        <strain evidence="1">Sxm20200214</strain>
        <tissue evidence="1">Leaf</tissue>
    </source>
</reference>
<dbReference type="EMBL" id="JAAMPC010000005">
    <property type="protein sequence ID" value="KAG2313430.1"/>
    <property type="molecule type" value="Genomic_DNA"/>
</dbReference>
<accession>A0A8X7VL85</accession>
<evidence type="ECO:0000313" key="1">
    <source>
        <dbReference type="EMBL" id="KAG2313430.1"/>
    </source>
</evidence>
<evidence type="ECO:0000313" key="2">
    <source>
        <dbReference type="Proteomes" id="UP000886595"/>
    </source>
</evidence>
<name>A0A8X7VL85_BRACI</name>
<proteinExistence type="predicted"/>
<gene>
    <name evidence="1" type="ORF">Bca52824_024987</name>
</gene>
<protein>
    <submittedName>
        <fullName evidence="1">Uncharacterized protein</fullName>
    </submittedName>
</protein>
<keyword evidence="2" id="KW-1185">Reference proteome</keyword>
<organism evidence="1 2">
    <name type="scientific">Brassica carinata</name>
    <name type="common">Ethiopian mustard</name>
    <name type="synonym">Abyssinian cabbage</name>
    <dbReference type="NCBI Taxonomy" id="52824"/>
    <lineage>
        <taxon>Eukaryota</taxon>
        <taxon>Viridiplantae</taxon>
        <taxon>Streptophyta</taxon>
        <taxon>Embryophyta</taxon>
        <taxon>Tracheophyta</taxon>
        <taxon>Spermatophyta</taxon>
        <taxon>Magnoliopsida</taxon>
        <taxon>eudicotyledons</taxon>
        <taxon>Gunneridae</taxon>
        <taxon>Pentapetalae</taxon>
        <taxon>rosids</taxon>
        <taxon>malvids</taxon>
        <taxon>Brassicales</taxon>
        <taxon>Brassicaceae</taxon>
        <taxon>Brassiceae</taxon>
        <taxon>Brassica</taxon>
    </lineage>
</organism>
<dbReference type="AlphaFoldDB" id="A0A8X7VL85"/>
<comment type="caution">
    <text evidence="1">The sequence shown here is derived from an EMBL/GenBank/DDBJ whole genome shotgun (WGS) entry which is preliminary data.</text>
</comment>
<dbReference type="Proteomes" id="UP000886595">
    <property type="component" value="Unassembled WGS sequence"/>
</dbReference>